<dbReference type="InterPro" id="IPR000515">
    <property type="entry name" value="MetI-like"/>
</dbReference>
<dbReference type="PANTHER" id="PTHR42727">
    <property type="entry name" value="PHOSPHATE TRANSPORT SYSTEM PERMEASE PROTEIN"/>
    <property type="match status" value="1"/>
</dbReference>
<dbReference type="EMBL" id="CP076448">
    <property type="protein sequence ID" value="QXM24919.1"/>
    <property type="molecule type" value="Genomic_DNA"/>
</dbReference>
<evidence type="ECO:0000259" key="6">
    <source>
        <dbReference type="PROSITE" id="PS50928"/>
    </source>
</evidence>
<feature type="transmembrane region" description="Helical" evidence="5">
    <location>
        <begin position="773"/>
        <end position="794"/>
    </location>
</feature>
<reference evidence="7" key="1">
    <citation type="submission" date="2021-06" db="EMBL/GenBank/DDBJ databases">
        <title>Elioraea tepida, sp. nov., a moderately thermophilic aerobic anoxygenic phototrophic bacterium isolated from an alkaline siliceous hot spring mat community in Yellowstone National Park, WY, USA.</title>
        <authorList>
            <person name="Saini M.K."/>
            <person name="Yoshida S."/>
            <person name="Sebastian A."/>
            <person name="Hirose S."/>
            <person name="Hara E."/>
            <person name="Tamaki H."/>
            <person name="Soulier N.T."/>
            <person name="Albert I."/>
            <person name="Hanada S."/>
            <person name="Bryant D.A."/>
            <person name="Tank M."/>
        </authorList>
    </citation>
    <scope>NUCLEOTIDE SEQUENCE</scope>
    <source>
        <strain evidence="7">MS-P2</strain>
    </source>
</reference>
<dbReference type="Pfam" id="PF00528">
    <property type="entry name" value="BPD_transp_1"/>
    <property type="match status" value="1"/>
</dbReference>
<feature type="transmembrane region" description="Helical" evidence="5">
    <location>
        <begin position="43"/>
        <end position="65"/>
    </location>
</feature>
<evidence type="ECO:0000256" key="3">
    <source>
        <dbReference type="ARBA" id="ARBA00022989"/>
    </source>
</evidence>
<organism evidence="7 8">
    <name type="scientific">Elioraea tepida</name>
    <dbReference type="NCBI Taxonomy" id="2843330"/>
    <lineage>
        <taxon>Bacteria</taxon>
        <taxon>Pseudomonadati</taxon>
        <taxon>Pseudomonadota</taxon>
        <taxon>Alphaproteobacteria</taxon>
        <taxon>Acetobacterales</taxon>
        <taxon>Elioraeaceae</taxon>
        <taxon>Elioraea</taxon>
    </lineage>
</organism>
<dbReference type="PROSITE" id="PS50928">
    <property type="entry name" value="ABC_TM1"/>
    <property type="match status" value="1"/>
</dbReference>
<dbReference type="GO" id="GO:0005886">
    <property type="term" value="C:plasma membrane"/>
    <property type="evidence" value="ECO:0007669"/>
    <property type="project" value="UniProtKB-SubCell"/>
</dbReference>
<evidence type="ECO:0000256" key="4">
    <source>
        <dbReference type="ARBA" id="ARBA00023136"/>
    </source>
</evidence>
<feature type="transmembrane region" description="Helical" evidence="5">
    <location>
        <begin position="639"/>
        <end position="658"/>
    </location>
</feature>
<proteinExistence type="inferred from homology"/>
<feature type="transmembrane region" description="Helical" evidence="5">
    <location>
        <begin position="838"/>
        <end position="860"/>
    </location>
</feature>
<evidence type="ECO:0000313" key="8">
    <source>
        <dbReference type="Proteomes" id="UP000694001"/>
    </source>
</evidence>
<dbReference type="PANTHER" id="PTHR42727:SF1">
    <property type="entry name" value="PHOSPHATE TRANSPORT SYSTEM PERMEASE"/>
    <property type="match status" value="1"/>
</dbReference>
<feature type="transmembrane region" description="Helical" evidence="5">
    <location>
        <begin position="684"/>
        <end position="706"/>
    </location>
</feature>
<keyword evidence="5" id="KW-0813">Transport</keyword>
<name>A0A975U3J4_9PROT</name>
<keyword evidence="3 5" id="KW-1133">Transmembrane helix</keyword>
<feature type="transmembrane region" description="Helical" evidence="5">
    <location>
        <begin position="726"/>
        <end position="744"/>
    </location>
</feature>
<feature type="transmembrane region" description="Helical" evidence="5">
    <location>
        <begin position="537"/>
        <end position="556"/>
    </location>
</feature>
<evidence type="ECO:0000313" key="7">
    <source>
        <dbReference type="EMBL" id="QXM24919.1"/>
    </source>
</evidence>
<feature type="transmembrane region" description="Helical" evidence="5">
    <location>
        <begin position="595"/>
        <end position="615"/>
    </location>
</feature>
<comment type="subcellular location">
    <subcellularLocation>
        <location evidence="5">Cell membrane</location>
        <topology evidence="5">Multi-pass membrane protein</topology>
    </subcellularLocation>
    <subcellularLocation>
        <location evidence="1">Membrane</location>
        <topology evidence="1">Multi-pass membrane protein</topology>
    </subcellularLocation>
</comment>
<evidence type="ECO:0000256" key="1">
    <source>
        <dbReference type="ARBA" id="ARBA00004141"/>
    </source>
</evidence>
<feature type="transmembrane region" description="Helical" evidence="5">
    <location>
        <begin position="498"/>
        <end position="516"/>
    </location>
</feature>
<dbReference type="Proteomes" id="UP000694001">
    <property type="component" value="Chromosome"/>
</dbReference>
<dbReference type="KEGG" id="elio:KO353_01240"/>
<evidence type="ECO:0000256" key="5">
    <source>
        <dbReference type="RuleBase" id="RU363032"/>
    </source>
</evidence>
<dbReference type="AlphaFoldDB" id="A0A975U3J4"/>
<dbReference type="RefSeq" id="WP_218285976.1">
    <property type="nucleotide sequence ID" value="NZ_CP076448.1"/>
</dbReference>
<keyword evidence="2 5" id="KW-0812">Transmembrane</keyword>
<keyword evidence="4 5" id="KW-0472">Membrane</keyword>
<evidence type="ECO:0000256" key="2">
    <source>
        <dbReference type="ARBA" id="ARBA00022692"/>
    </source>
</evidence>
<gene>
    <name evidence="7" type="ORF">KO353_01240</name>
</gene>
<comment type="similarity">
    <text evidence="5">Belongs to the binding-protein-dependent transport system permease family.</text>
</comment>
<dbReference type="CDD" id="cd06261">
    <property type="entry name" value="TM_PBP2"/>
    <property type="match status" value="1"/>
</dbReference>
<dbReference type="GO" id="GO:0055085">
    <property type="term" value="P:transmembrane transport"/>
    <property type="evidence" value="ECO:0007669"/>
    <property type="project" value="InterPro"/>
</dbReference>
<feature type="domain" description="ABC transmembrane type-1" evidence="6">
    <location>
        <begin position="492"/>
        <end position="860"/>
    </location>
</feature>
<keyword evidence="8" id="KW-1185">Reference proteome</keyword>
<accession>A0A975U3J4</accession>
<feature type="transmembrane region" description="Helical" evidence="5">
    <location>
        <begin position="562"/>
        <end position="583"/>
    </location>
</feature>
<protein>
    <submittedName>
        <fullName evidence="7">ABC transporter permease subunit</fullName>
    </submittedName>
</protein>
<sequence length="874" mass="94325">MSDQATVDVPATRARPPIRQNRQTRRSVIVVDRLADWSITVGGLFVIFAVAAIMVFLAQVVVPLFTGGRIESARSFTVPLAPTGVLMANVDEHKTVAVVLAGDGSITAFHAQTGAPIEARGFDLGGRVPTAFGRTLARDNLIFGFADGTIRFATLRFTTAILLPDAVPAGLRQLDERDGTNGSAVFSRIPGNQFRRVEVAATLDAPQKISNAAIVAADYRVGGTVERPTRSFVTADADGIIRLSRAESRINMLTRQVRTTVTSATLPELSPGLEIKGILLTEKADQVLVATREGVVYRYDTRDFNAPRLAERVRVLAEGEELTGFYFLIGEQTLIVTGSRGTVDAWFTLERRDAGTSDGYALVRAHVLEPHGNAVRALSAGQRGKSFVTADADGAVWLRHTTSNQVLLRLDKDRPAGGYAALMLTPRADGVLAIAADGRTSFWNVDVPHPETTLQTIFGKVWYEGYQGPTFTWQSSAGTDQFEPKLSLVPLIFGTVKATVYALLFALPIALMGAIYTSEFVDPRVRAVVKPAMEMMASLPSVVLGFIAALILAPIVEQWIAAVLMIFVALPISLLLAAYAWQVLPRSITLRFGGLPKFVLMFVFLAIGFQASLWLGDALEALVFAGDIKLWLDGTRGDGIGFTTMILTPLGVFLASWLTRRFLEDRIAALVGAGTRLRVGGFAFLRWVLILAAGVTLAWVVATLLASFGYDPRGGIVGTYVQRNTLVVGFAMGFAVIPIIYTISEDALNSVPEHLRAASLACGATAWQTATRVILPTAASGVFAAVMIGMGRAVGETMIVVMAAGNTPIMEWNIFNGLRALSANIAVELPEAVRDSTLYRMLFLAALVLFAMTFVINTMAEVIRQRFRRRAASL</sequence>